<dbReference type="NCBIfam" id="TIGR01356">
    <property type="entry name" value="aroA"/>
    <property type="match status" value="1"/>
</dbReference>
<feature type="binding site" evidence="7">
    <location>
        <position position="153"/>
    </location>
    <ligand>
        <name>phosphoenolpyruvate</name>
        <dbReference type="ChEBI" id="CHEBI:58702"/>
    </ligand>
</feature>
<feature type="binding site" evidence="7">
    <location>
        <position position="382"/>
    </location>
    <ligand>
        <name>phosphoenolpyruvate</name>
        <dbReference type="ChEBI" id="CHEBI:58702"/>
    </ligand>
</feature>
<organism evidence="11">
    <name type="scientific">Bifidobacterium fermentum</name>
    <dbReference type="NCBI Taxonomy" id="3059035"/>
    <lineage>
        <taxon>Bacteria</taxon>
        <taxon>Bacillati</taxon>
        <taxon>Actinomycetota</taxon>
        <taxon>Actinomycetes</taxon>
        <taxon>Bifidobacteriales</taxon>
        <taxon>Bifidobacteriaceae</taxon>
        <taxon>Bifidobacterium</taxon>
    </lineage>
</organism>
<dbReference type="CDD" id="cd01556">
    <property type="entry name" value="EPSP_synthase"/>
    <property type="match status" value="1"/>
</dbReference>
<dbReference type="EMBL" id="CP129682">
    <property type="protein sequence ID" value="XDS47998.1"/>
    <property type="molecule type" value="Genomic_DNA"/>
</dbReference>
<keyword evidence="3 7" id="KW-0028">Amino-acid biosynthesis</keyword>
<dbReference type="PIRSF" id="PIRSF000505">
    <property type="entry name" value="EPSPS"/>
    <property type="match status" value="1"/>
</dbReference>
<dbReference type="InterPro" id="IPR001986">
    <property type="entry name" value="Enolpyruvate_Tfrase_dom"/>
</dbReference>
<evidence type="ECO:0000256" key="6">
    <source>
        <dbReference type="ARBA" id="ARBA00044633"/>
    </source>
</evidence>
<feature type="binding site" evidence="7">
    <location>
        <position position="426"/>
    </location>
    <ligand>
        <name>phosphoenolpyruvate</name>
        <dbReference type="ChEBI" id="CHEBI:58702"/>
    </ligand>
</feature>
<dbReference type="PANTHER" id="PTHR21090">
    <property type="entry name" value="AROM/DEHYDROQUINATE SYNTHASE"/>
    <property type="match status" value="1"/>
</dbReference>
<feature type="binding site" evidence="7">
    <location>
        <position position="44"/>
    </location>
    <ligand>
        <name>phosphoenolpyruvate</name>
        <dbReference type="ChEBI" id="CHEBI:58702"/>
    </ligand>
</feature>
<evidence type="ECO:0000256" key="8">
    <source>
        <dbReference type="SAM" id="MobiDB-lite"/>
    </source>
</evidence>
<evidence type="ECO:0000256" key="2">
    <source>
        <dbReference type="ARBA" id="ARBA00009948"/>
    </source>
</evidence>
<evidence type="ECO:0000313" key="10">
    <source>
        <dbReference type="EMBL" id="XDS47293.1"/>
    </source>
</evidence>
<dbReference type="PANTHER" id="PTHR21090:SF5">
    <property type="entry name" value="PENTAFUNCTIONAL AROM POLYPEPTIDE"/>
    <property type="match status" value="1"/>
</dbReference>
<protein>
    <recommendedName>
        <fullName evidence="7">3-phosphoshikimate 1-carboxyvinyltransferase</fullName>
        <ecNumber evidence="7">2.5.1.19</ecNumber>
    </recommendedName>
    <alternativeName>
        <fullName evidence="7">5-enolpyruvylshikimate-3-phosphate synthase</fullName>
        <shortName evidence="7">EPSP synthase</shortName>
        <shortName evidence="7">EPSPS</shortName>
    </alternativeName>
</protein>
<dbReference type="KEGG" id="bfk:QN062_02495"/>
<dbReference type="PROSITE" id="PS00104">
    <property type="entry name" value="EPSP_SYNTHASE_1"/>
    <property type="match status" value="1"/>
</dbReference>
<feature type="binding site" evidence="7">
    <location>
        <position position="378"/>
    </location>
    <ligand>
        <name>3-phosphoshikimate</name>
        <dbReference type="ChEBI" id="CHEBI:145989"/>
    </ligand>
</feature>
<feature type="binding site" evidence="7">
    <location>
        <position position="202"/>
    </location>
    <ligand>
        <name>phosphoenolpyruvate</name>
        <dbReference type="ChEBI" id="CHEBI:58702"/>
    </ligand>
</feature>
<dbReference type="RefSeq" id="WP_369342040.1">
    <property type="nucleotide sequence ID" value="NZ_CP129675.1"/>
</dbReference>
<feature type="region of interest" description="Disordered" evidence="8">
    <location>
        <begin position="1"/>
        <end position="28"/>
    </location>
</feature>
<feature type="binding site" evidence="7">
    <location>
        <position position="202"/>
    </location>
    <ligand>
        <name>3-phosphoshikimate</name>
        <dbReference type="ChEBI" id="CHEBI:145989"/>
    </ligand>
</feature>
<dbReference type="Gene3D" id="3.65.10.10">
    <property type="entry name" value="Enolpyruvate transferase domain"/>
    <property type="match status" value="2"/>
</dbReference>
<evidence type="ECO:0000313" key="11">
    <source>
        <dbReference type="EMBL" id="XDS47998.1"/>
    </source>
</evidence>
<dbReference type="GO" id="GO:0009423">
    <property type="term" value="P:chorismate biosynthetic process"/>
    <property type="evidence" value="ECO:0007669"/>
    <property type="project" value="UniProtKB-UniRule"/>
</dbReference>
<dbReference type="Pfam" id="PF00275">
    <property type="entry name" value="EPSP_synthase"/>
    <property type="match status" value="1"/>
</dbReference>
<dbReference type="InterPro" id="IPR006264">
    <property type="entry name" value="EPSP_synthase"/>
</dbReference>
<dbReference type="GO" id="GO:0005737">
    <property type="term" value="C:cytoplasm"/>
    <property type="evidence" value="ECO:0007669"/>
    <property type="project" value="UniProtKB-SubCell"/>
</dbReference>
<dbReference type="GO" id="GO:0009073">
    <property type="term" value="P:aromatic amino acid family biosynthetic process"/>
    <property type="evidence" value="ECO:0007669"/>
    <property type="project" value="UniProtKB-KW"/>
</dbReference>
<evidence type="ECO:0000256" key="3">
    <source>
        <dbReference type="ARBA" id="ARBA00022605"/>
    </source>
</evidence>
<evidence type="ECO:0000256" key="5">
    <source>
        <dbReference type="ARBA" id="ARBA00023141"/>
    </source>
</evidence>
<feature type="compositionally biased region" description="Polar residues" evidence="8">
    <location>
        <begin position="1"/>
        <end position="14"/>
    </location>
</feature>
<feature type="binding site" evidence="7">
    <location>
        <position position="451"/>
    </location>
    <ligand>
        <name>phosphoenolpyruvate</name>
        <dbReference type="ChEBI" id="CHEBI:58702"/>
    </ligand>
</feature>
<feature type="binding site" evidence="7">
    <location>
        <position position="351"/>
    </location>
    <ligand>
        <name>3-phosphoshikimate</name>
        <dbReference type="ChEBI" id="CHEBI:145989"/>
    </ligand>
</feature>
<comment type="pathway">
    <text evidence="1 7">Metabolic intermediate biosynthesis; chorismate biosynthesis; chorismate from D-erythrose 4-phosphate and phosphoenolpyruvate: step 6/7.</text>
</comment>
<proteinExistence type="inferred from homology"/>
<dbReference type="SUPFAM" id="SSF55205">
    <property type="entry name" value="EPT/RTPC-like"/>
    <property type="match status" value="1"/>
</dbReference>
<dbReference type="InterPro" id="IPR023193">
    <property type="entry name" value="EPSP_synthase_CS"/>
</dbReference>
<comment type="catalytic activity">
    <reaction evidence="6">
        <text>3-phosphoshikimate + phosphoenolpyruvate = 5-O-(1-carboxyvinyl)-3-phosphoshikimate + phosphate</text>
        <dbReference type="Rhea" id="RHEA:21256"/>
        <dbReference type="ChEBI" id="CHEBI:43474"/>
        <dbReference type="ChEBI" id="CHEBI:57701"/>
        <dbReference type="ChEBI" id="CHEBI:58702"/>
        <dbReference type="ChEBI" id="CHEBI:145989"/>
        <dbReference type="EC" id="2.5.1.19"/>
    </reaction>
    <physiologicalReaction direction="left-to-right" evidence="6">
        <dbReference type="Rhea" id="RHEA:21257"/>
    </physiologicalReaction>
</comment>
<comment type="similarity">
    <text evidence="2 7">Belongs to the EPSP synthase family.</text>
</comment>
<dbReference type="EMBL" id="CP129683">
    <property type="protein sequence ID" value="XDS51076.1"/>
    <property type="molecule type" value="Genomic_DNA"/>
</dbReference>
<dbReference type="InterPro" id="IPR013792">
    <property type="entry name" value="RNA3'P_cycl/enolpyr_Trfase_a/b"/>
</dbReference>
<dbReference type="PROSITE" id="PS00885">
    <property type="entry name" value="EPSP_SYNTHASE_2"/>
    <property type="match status" value="1"/>
</dbReference>
<comment type="caution">
    <text evidence="7">Lacks conserved residue(s) required for the propagation of feature annotation.</text>
</comment>
<feature type="binding site" evidence="7">
    <location>
        <position position="44"/>
    </location>
    <ligand>
        <name>3-phosphoshikimate</name>
        <dbReference type="ChEBI" id="CHEBI:145989"/>
    </ligand>
</feature>
<keyword evidence="5 7" id="KW-0057">Aromatic amino acid biosynthesis</keyword>
<gene>
    <name evidence="7 11" type="primary">aroA</name>
    <name evidence="12" type="ORF">QN062_02495</name>
    <name evidence="11" type="ORF">QN216_06495</name>
    <name evidence="10" type="ORF">QN217_03950</name>
</gene>
<dbReference type="AlphaFoldDB" id="A0AB39UGW4"/>
<comment type="subcellular location">
    <subcellularLocation>
        <location evidence="7">Cytoplasm</location>
    </subcellularLocation>
</comment>
<keyword evidence="7" id="KW-0963">Cytoplasm</keyword>
<feature type="active site" description="Proton acceptor" evidence="7">
    <location>
        <position position="351"/>
    </location>
</feature>
<evidence type="ECO:0000256" key="1">
    <source>
        <dbReference type="ARBA" id="ARBA00004811"/>
    </source>
</evidence>
<reference evidence="11" key="1">
    <citation type="submission" date="2023-07" db="EMBL/GenBank/DDBJ databases">
        <title>Bifidobacterium aquikefiriaerophilum sp. nov. and Bifidobacterium eccum sp. nov., isolated from water kefir.</title>
        <authorList>
            <person name="Breselge S."/>
            <person name="Bellassi P."/>
            <person name="Barcenilla C."/>
            <person name="Alvarez-Ordonez A."/>
            <person name="Morelli L."/>
            <person name="Cotter P.D."/>
        </authorList>
    </citation>
    <scope>NUCLEOTIDE SEQUENCE</scope>
    <source>
        <strain evidence="12">WK012_4_13</strain>
        <strain evidence="11">WK013_4_14</strain>
        <strain evidence="10">WK048_4_13</strain>
    </source>
</reference>
<feature type="domain" description="Enolpyruvate transferase" evidence="9">
    <location>
        <begin position="31"/>
        <end position="458"/>
    </location>
</feature>
<name>A0AB39UGW4_9BIFI</name>
<dbReference type="HAMAP" id="MF_00210">
    <property type="entry name" value="EPSP_synth"/>
    <property type="match status" value="1"/>
</dbReference>
<accession>A0AB39UGW4</accession>
<feature type="binding site" evidence="7">
    <location>
        <position position="125"/>
    </location>
    <ligand>
        <name>phosphoenolpyruvate</name>
        <dbReference type="ChEBI" id="CHEBI:58702"/>
    </ligand>
</feature>
<comment type="subunit">
    <text evidence="7">Monomer.</text>
</comment>
<dbReference type="GO" id="GO:0003866">
    <property type="term" value="F:3-phosphoshikimate 1-carboxyvinyltransferase activity"/>
    <property type="evidence" value="ECO:0007669"/>
    <property type="project" value="UniProtKB-UniRule"/>
</dbReference>
<evidence type="ECO:0000259" key="9">
    <source>
        <dbReference type="Pfam" id="PF00275"/>
    </source>
</evidence>
<dbReference type="InterPro" id="IPR036968">
    <property type="entry name" value="Enolpyruvate_Tfrase_sf"/>
</dbReference>
<evidence type="ECO:0000256" key="7">
    <source>
        <dbReference type="HAMAP-Rule" id="MF_00210"/>
    </source>
</evidence>
<feature type="binding site" evidence="7">
    <location>
        <position position="229"/>
    </location>
    <ligand>
        <name>3-phosphoshikimate</name>
        <dbReference type="ChEBI" id="CHEBI:145989"/>
    </ligand>
</feature>
<keyword evidence="4 7" id="KW-0808">Transferase</keyword>
<evidence type="ECO:0000313" key="12">
    <source>
        <dbReference type="EMBL" id="XDS51076.1"/>
    </source>
</evidence>
<feature type="binding site" evidence="7">
    <location>
        <position position="201"/>
    </location>
    <ligand>
        <name>3-phosphoshikimate</name>
        <dbReference type="ChEBI" id="CHEBI:145989"/>
    </ligand>
</feature>
<feature type="binding site" evidence="7">
    <location>
        <position position="49"/>
    </location>
    <ligand>
        <name>3-phosphoshikimate</name>
        <dbReference type="ChEBI" id="CHEBI:145989"/>
    </ligand>
</feature>
<dbReference type="EC" id="2.5.1.19" evidence="7"/>
<feature type="binding site" evidence="7">
    <location>
        <position position="45"/>
    </location>
    <ligand>
        <name>3-phosphoshikimate</name>
        <dbReference type="ChEBI" id="CHEBI:145989"/>
    </ligand>
</feature>
<dbReference type="EMBL" id="CP129675">
    <property type="protein sequence ID" value="XDS47293.1"/>
    <property type="molecule type" value="Genomic_DNA"/>
</dbReference>
<feature type="binding site" evidence="7">
    <location>
        <position position="200"/>
    </location>
    <ligand>
        <name>3-phosphoshikimate</name>
        <dbReference type="ChEBI" id="CHEBI:145989"/>
    </ligand>
</feature>
<evidence type="ECO:0000256" key="4">
    <source>
        <dbReference type="ARBA" id="ARBA00022679"/>
    </source>
</evidence>
<comment type="function">
    <text evidence="7">Catalyzes the transfer of the enolpyruvyl moiety of phosphoenolpyruvate (PEP) to the 5-hydroxyl of shikimate-3-phosphate (S3P) to produce enolpyruvyl shikimate-3-phosphate and inorganic phosphate.</text>
</comment>
<sequence>MTEQHPQPQASHTTLAEEAGGDVSWAAPTPLRPLDATVTVPGSKSLSNRYLILAALSSQTVTIRGLLRSRDTSLMIQALEQLGVDIEGESSSSTTVRITPPRETRRVEGAPRFRGNVTIFCGLAGTVMRFLPALALFADGTVRFDGDPQAYERPMKPILDGLEQLGATVQYHGRTGFLPFSVTPPEVIAHDEVSIDSSASSQFISGLLLAASSLPRGLRLHHTASALPSLPHINMTVADIAKAGGHVAVDESAHVWKVEHHALQLPRSVTVEPDLSNAAPFLGAALLAQGSVRIPFWPKATTQPGGLLPSILERIGGSVDFPEEGGVRFCRVRSDGTIHGLGDFDLEAAGELAPSIAALLTFADSETAMMGIAHLRGHETNRLAAMVREIRRVGGRAVETEDGVVIRPVEASRLHGETIRSYHDHRMATFGAMLGLRIGGIQVENIETTGKTLPDFVAMWRNMLSYGHENTKSE</sequence>
<dbReference type="GO" id="GO:0008652">
    <property type="term" value="P:amino acid biosynthetic process"/>
    <property type="evidence" value="ECO:0007669"/>
    <property type="project" value="UniProtKB-KW"/>
</dbReference>